<evidence type="ECO:0000313" key="2">
    <source>
        <dbReference type="EMBL" id="TXL69863.1"/>
    </source>
</evidence>
<dbReference type="InterPro" id="IPR012340">
    <property type="entry name" value="NA-bd_OB-fold"/>
</dbReference>
<proteinExistence type="predicted"/>
<protein>
    <recommendedName>
        <fullName evidence="1">ChsH2 C-terminal OB-fold domain-containing protein</fullName>
    </recommendedName>
</protein>
<keyword evidence="3" id="KW-1185">Reference proteome</keyword>
<dbReference type="RefSeq" id="WP_147852072.1">
    <property type="nucleotide sequence ID" value="NZ_VDUZ01000070.1"/>
</dbReference>
<sequence length="150" mass="15132">MSAPAIDLVDQIWPGLMGADAAGAYLVGGRCASCGAVSLGLRDVCARCWSSGGMEAVPIGRTGRLYSATLVHQVPEGFDAPFLAGYVDLPEGLRAFAHIGLGAARPAIGGDVVLQVAPIRKGKDGRMLSGPLYVAAGATSSGPQPEGDAP</sequence>
<dbReference type="Proteomes" id="UP000321638">
    <property type="component" value="Unassembled WGS sequence"/>
</dbReference>
<dbReference type="Pfam" id="PF01796">
    <property type="entry name" value="OB_ChsH2_C"/>
    <property type="match status" value="1"/>
</dbReference>
<dbReference type="InterPro" id="IPR052513">
    <property type="entry name" value="Thioester_dehydratase-like"/>
</dbReference>
<dbReference type="OrthoDB" id="7595207at2"/>
<organism evidence="2 3">
    <name type="scientific">Vineibacter terrae</name>
    <dbReference type="NCBI Taxonomy" id="2586908"/>
    <lineage>
        <taxon>Bacteria</taxon>
        <taxon>Pseudomonadati</taxon>
        <taxon>Pseudomonadota</taxon>
        <taxon>Alphaproteobacteria</taxon>
        <taxon>Hyphomicrobiales</taxon>
        <taxon>Vineibacter</taxon>
    </lineage>
</organism>
<dbReference type="EMBL" id="VDUZ01000070">
    <property type="protein sequence ID" value="TXL69863.1"/>
    <property type="molecule type" value="Genomic_DNA"/>
</dbReference>
<gene>
    <name evidence="2" type="ORF">FHP25_37160</name>
</gene>
<dbReference type="InterPro" id="IPR002878">
    <property type="entry name" value="ChsH2_C"/>
</dbReference>
<evidence type="ECO:0000259" key="1">
    <source>
        <dbReference type="Pfam" id="PF01796"/>
    </source>
</evidence>
<accession>A0A5C8P8C1</accession>
<dbReference type="AlphaFoldDB" id="A0A5C8P8C1"/>
<reference evidence="2 3" key="1">
    <citation type="submission" date="2019-06" db="EMBL/GenBank/DDBJ databases">
        <title>New taxonomy in bacterial strain CC-CFT640, isolated from vineyard.</title>
        <authorList>
            <person name="Lin S.-Y."/>
            <person name="Tsai C.-F."/>
            <person name="Young C.-C."/>
        </authorList>
    </citation>
    <scope>NUCLEOTIDE SEQUENCE [LARGE SCALE GENOMIC DNA]</scope>
    <source>
        <strain evidence="2 3">CC-CFT640</strain>
    </source>
</reference>
<feature type="domain" description="ChsH2 C-terminal OB-fold" evidence="1">
    <location>
        <begin position="57"/>
        <end position="112"/>
    </location>
</feature>
<dbReference type="PANTHER" id="PTHR34075:SF5">
    <property type="entry name" value="BLR3430 PROTEIN"/>
    <property type="match status" value="1"/>
</dbReference>
<name>A0A5C8P8C1_9HYPH</name>
<dbReference type="PANTHER" id="PTHR34075">
    <property type="entry name" value="BLR3430 PROTEIN"/>
    <property type="match status" value="1"/>
</dbReference>
<dbReference type="SUPFAM" id="SSF50249">
    <property type="entry name" value="Nucleic acid-binding proteins"/>
    <property type="match status" value="1"/>
</dbReference>
<evidence type="ECO:0000313" key="3">
    <source>
        <dbReference type="Proteomes" id="UP000321638"/>
    </source>
</evidence>
<comment type="caution">
    <text evidence="2">The sequence shown here is derived from an EMBL/GenBank/DDBJ whole genome shotgun (WGS) entry which is preliminary data.</text>
</comment>